<proteinExistence type="predicted"/>
<reference evidence="1 2" key="1">
    <citation type="journal article" date="2013" name="Appl. Environ. Microbiol.">
        <title>The Carbohydrate Metabolism Signature of Lactococcus lactis Strain A12 Reveals Its Sourdough Ecosystem Origin.</title>
        <authorList>
            <person name="Passerini D."/>
            <person name="Coddeville M."/>
            <person name="Le Bourgeois P."/>
            <person name="Loubiere P."/>
            <person name="Ritzenthaler P."/>
            <person name="Fontagne-Faucher C."/>
            <person name="Daveran-Mingot M.L."/>
            <person name="Cocaign-Bousquet M."/>
        </authorList>
    </citation>
    <scope>NUCLEOTIDE SEQUENCE [LARGE SCALE GENOMIC DNA]</scope>
    <source>
        <strain evidence="1 2">A12</strain>
    </source>
</reference>
<gene>
    <name evidence="1" type="ORF">O9U_10360</name>
</gene>
<organism evidence="1 2">
    <name type="scientific">Lactococcus lactis subsp. lactis A12</name>
    <dbReference type="NCBI Taxonomy" id="1137134"/>
    <lineage>
        <taxon>Bacteria</taxon>
        <taxon>Bacillati</taxon>
        <taxon>Bacillota</taxon>
        <taxon>Bacilli</taxon>
        <taxon>Lactobacillales</taxon>
        <taxon>Streptococcaceae</taxon>
        <taxon>Lactococcus</taxon>
    </lineage>
</organism>
<evidence type="ECO:0000313" key="2">
    <source>
        <dbReference type="Proteomes" id="UP000015361"/>
    </source>
</evidence>
<dbReference type="EMBL" id="CBLU010000006">
    <property type="protein sequence ID" value="CDG04280.1"/>
    <property type="molecule type" value="Genomic_DNA"/>
</dbReference>
<comment type="caution">
    <text evidence="1">The sequence shown here is derived from an EMBL/GenBank/DDBJ whole genome shotgun (WGS) entry which is preliminary data.</text>
</comment>
<accession>S6ESI9</accession>
<dbReference type="Proteomes" id="UP000015361">
    <property type="component" value="Unassembled WGS sequence"/>
</dbReference>
<sequence length="14" mass="1532">MNKGIIAQKIVVSM</sequence>
<name>S6ESI9_LACLL</name>
<protein>
    <submittedName>
        <fullName evidence="1">Uncharacterized protein</fullName>
    </submittedName>
</protein>
<evidence type="ECO:0000313" key="1">
    <source>
        <dbReference type="EMBL" id="CDG04280.1"/>
    </source>
</evidence>